<reference evidence="3" key="1">
    <citation type="submission" date="2018-06" db="EMBL/GenBank/DDBJ databases">
        <authorList>
            <person name="Guldener U."/>
        </authorList>
    </citation>
    <scope>NUCLEOTIDE SEQUENCE [LARGE SCALE GENOMIC DNA]</scope>
    <source>
        <strain evidence="3">UTAD17</strain>
    </source>
</reference>
<evidence type="ECO:0000259" key="1">
    <source>
        <dbReference type="PROSITE" id="PS50181"/>
    </source>
</evidence>
<keyword evidence="3" id="KW-1185">Reference proteome</keyword>
<feature type="domain" description="F-box" evidence="1">
    <location>
        <begin position="12"/>
        <end position="57"/>
    </location>
</feature>
<dbReference type="InterPro" id="IPR001810">
    <property type="entry name" value="F-box_dom"/>
</dbReference>
<dbReference type="Proteomes" id="UP000262825">
    <property type="component" value="Unassembled WGS sequence"/>
</dbReference>
<evidence type="ECO:0000313" key="2">
    <source>
        <dbReference type="EMBL" id="SSD58471.1"/>
    </source>
</evidence>
<proteinExistence type="predicted"/>
<gene>
    <name evidence="2" type="ORF">SCODWIG_00232</name>
</gene>
<organism evidence="2 3">
    <name type="scientific">Saccharomycodes ludwigii</name>
    <dbReference type="NCBI Taxonomy" id="36035"/>
    <lineage>
        <taxon>Eukaryota</taxon>
        <taxon>Fungi</taxon>
        <taxon>Dikarya</taxon>
        <taxon>Ascomycota</taxon>
        <taxon>Saccharomycotina</taxon>
        <taxon>Saccharomycetes</taxon>
        <taxon>Saccharomycodales</taxon>
        <taxon>Saccharomycodaceae</taxon>
        <taxon>Saccharomycodes</taxon>
    </lineage>
</organism>
<evidence type="ECO:0000313" key="3">
    <source>
        <dbReference type="Proteomes" id="UP000262825"/>
    </source>
</evidence>
<name>A0A376B1F1_9ASCO</name>
<protein>
    <recommendedName>
        <fullName evidence="1">F-box domain-containing protein</fullName>
    </recommendedName>
</protein>
<dbReference type="AlphaFoldDB" id="A0A376B1F1"/>
<dbReference type="PROSITE" id="PS50181">
    <property type="entry name" value="FBOX"/>
    <property type="match status" value="1"/>
</dbReference>
<sequence>MRTCPDEKTTRYIDHFQLPTEIAKKIIMFLSQNDLTILVRINKQFYKVFIPYLYKNIYLNKVPYSYRDSEPYLGFRNWSTFQVPQKIKENENGYEETDSKNKVDTQSFRELLRTVKENPTLVPLIEKIHCTWHLNHELLSEFIVIILSNKNNNLTHLENLASFEIFQYIWLKFGNSYNLSKMQHFEMPYYILCPEKGVSNVPQSYIDKLDNLMKPILKAQPNFWQNLTSLNISVNPLFYSRPFMVKLNIKKLVLNIRPEKYACSWTNNDVHYRHVFDMEALEHLELLSWFYEDSYRIKHIYEDFKLYEFLDYPNIKHFELLSMPANEKFLQRMVNTWTKLEAMTLSFAFSTCYSYTFLQNAAFHSKLKILKIEIDQNINLLSCDLVPENADYLVKMRYYPSSCRCTTCNSIYTNIICLKYMYYKDKVNPTSNILLIYHNNSTNGETPDPADKAFVLYDEYINRDFAAHILNEYCIYPHVEISQDLPDLSYRVCDLKTMAVRISERLGLPPGLKLLPDDIVKLSHYMIHAFKKNFNEILRYFPNLDFLVFNGIPLEIREEASQKHCFPLYFSEGYKSNQLYETASIGQDLFS</sequence>
<accession>A0A376B1F1</accession>
<dbReference type="VEuPathDB" id="FungiDB:SCODWIG_00232"/>
<dbReference type="EMBL" id="UFAJ01000016">
    <property type="protein sequence ID" value="SSD58471.1"/>
    <property type="molecule type" value="Genomic_DNA"/>
</dbReference>